<name>A0A921AVV1_9BACT</name>
<dbReference type="RefSeq" id="WP_304122293.1">
    <property type="nucleotide sequence ID" value="NZ_DYZA01000132.1"/>
</dbReference>
<protein>
    <recommendedName>
        <fullName evidence="4">DUF3299 domain-containing protein</fullName>
    </recommendedName>
</protein>
<dbReference type="Proteomes" id="UP000698963">
    <property type="component" value="Unassembled WGS sequence"/>
</dbReference>
<proteinExistence type="predicted"/>
<organism evidence="2 3">
    <name type="scientific">Mailhella massiliensis</name>
    <dbReference type="NCBI Taxonomy" id="1903261"/>
    <lineage>
        <taxon>Bacteria</taxon>
        <taxon>Pseudomonadati</taxon>
        <taxon>Thermodesulfobacteriota</taxon>
        <taxon>Desulfovibrionia</taxon>
        <taxon>Desulfovibrionales</taxon>
        <taxon>Desulfovibrionaceae</taxon>
        <taxon>Mailhella</taxon>
    </lineage>
</organism>
<evidence type="ECO:0000313" key="3">
    <source>
        <dbReference type="Proteomes" id="UP000698963"/>
    </source>
</evidence>
<accession>A0A921AVV1</accession>
<feature type="signal peptide" evidence="1">
    <location>
        <begin position="1"/>
        <end position="20"/>
    </location>
</feature>
<dbReference type="EMBL" id="DYZA01000132">
    <property type="protein sequence ID" value="HJD97302.1"/>
    <property type="molecule type" value="Genomic_DNA"/>
</dbReference>
<reference evidence="2" key="1">
    <citation type="journal article" date="2021" name="PeerJ">
        <title>Extensive microbial diversity within the chicken gut microbiome revealed by metagenomics and culture.</title>
        <authorList>
            <person name="Gilroy R."/>
            <person name="Ravi A."/>
            <person name="Getino M."/>
            <person name="Pursley I."/>
            <person name="Horton D.L."/>
            <person name="Alikhan N.F."/>
            <person name="Baker D."/>
            <person name="Gharbi K."/>
            <person name="Hall N."/>
            <person name="Watson M."/>
            <person name="Adriaenssens E.M."/>
            <person name="Foster-Nyarko E."/>
            <person name="Jarju S."/>
            <person name="Secka A."/>
            <person name="Antonio M."/>
            <person name="Oren A."/>
            <person name="Chaudhuri R.R."/>
            <person name="La Ragione R."/>
            <person name="Hildebrand F."/>
            <person name="Pallen M.J."/>
        </authorList>
    </citation>
    <scope>NUCLEOTIDE SEQUENCE</scope>
    <source>
        <strain evidence="2">ChiGjej2B2-19336</strain>
    </source>
</reference>
<keyword evidence="1" id="KW-0732">Signal</keyword>
<comment type="caution">
    <text evidence="2">The sequence shown here is derived from an EMBL/GenBank/DDBJ whole genome shotgun (WGS) entry which is preliminary data.</text>
</comment>
<evidence type="ECO:0000313" key="2">
    <source>
        <dbReference type="EMBL" id="HJD97302.1"/>
    </source>
</evidence>
<feature type="chain" id="PRO_5037609777" description="DUF3299 domain-containing protein" evidence="1">
    <location>
        <begin position="21"/>
        <end position="144"/>
    </location>
</feature>
<evidence type="ECO:0008006" key="4">
    <source>
        <dbReference type="Google" id="ProtNLM"/>
    </source>
</evidence>
<sequence length="144" mass="15982">MKIWLTLLLCLLLGAPGAQAGADKRLNFDELYSGGGALGLRFSDKVLSLKGERVIIRGFMAPPLKADADFFVLTREPVALCPFCQSDADWPDNILVVYLSEKQRFVQNNAVIEVEGMLEVGSWTDEDTGFVSQMRLRDATFHTL</sequence>
<gene>
    <name evidence="2" type="ORF">K8W16_06630</name>
</gene>
<dbReference type="AlphaFoldDB" id="A0A921AVV1"/>
<evidence type="ECO:0000256" key="1">
    <source>
        <dbReference type="SAM" id="SignalP"/>
    </source>
</evidence>
<reference evidence="2" key="2">
    <citation type="submission" date="2021-09" db="EMBL/GenBank/DDBJ databases">
        <authorList>
            <person name="Gilroy R."/>
        </authorList>
    </citation>
    <scope>NUCLEOTIDE SEQUENCE</scope>
    <source>
        <strain evidence="2">ChiGjej2B2-19336</strain>
    </source>
</reference>